<evidence type="ECO:0000313" key="2">
    <source>
        <dbReference type="Proteomes" id="UP000318380"/>
    </source>
</evidence>
<sequence>MPGVIELPASFLAMPRWWSEGHEWLTGLPAAVEAQCDFWGLRADGDVLHGSNAIVLPVLRDGVRLALRMSPPGAEVEDQARALRWWAGRGVVELVDAQPDHGALLLERLGEPLTEQPLDEVLGVLGQLIRRLAVAPDPESRSTADIARVRGVQLGPEYERLGRPFDPAYLRAAERIADELSTAVTDLAVNGDFHADQVLRGGREPWLMVDPVLYRGEIEYDLARVLWTNVDAMPTGGAILEHFGTVVETAGLDRDRARAWVVYRTVDYWLWGLSAGLTEDPVRCARLLGTFL</sequence>
<dbReference type="SUPFAM" id="SSF56112">
    <property type="entry name" value="Protein kinase-like (PK-like)"/>
    <property type="match status" value="1"/>
</dbReference>
<keyword evidence="1" id="KW-0418">Kinase</keyword>
<reference evidence="1 2" key="1">
    <citation type="submission" date="2019-06" db="EMBL/GenBank/DDBJ databases">
        <title>Sequencing the genomes of 1000 actinobacteria strains.</title>
        <authorList>
            <person name="Klenk H.-P."/>
        </authorList>
    </citation>
    <scope>NUCLEOTIDE SEQUENCE [LARGE SCALE GENOMIC DNA]</scope>
    <source>
        <strain evidence="1 2">DSM 24683</strain>
    </source>
</reference>
<dbReference type="GO" id="GO:0016301">
    <property type="term" value="F:kinase activity"/>
    <property type="evidence" value="ECO:0007669"/>
    <property type="project" value="UniProtKB-KW"/>
</dbReference>
<dbReference type="InterPro" id="IPR006748">
    <property type="entry name" value="NH2Glyco/OHUrea_AB-resist_kin"/>
</dbReference>
<protein>
    <submittedName>
        <fullName evidence="1">Streptomycin 6-kinase</fullName>
    </submittedName>
</protein>
<keyword evidence="1" id="KW-0808">Transferase</keyword>
<evidence type="ECO:0000313" key="1">
    <source>
        <dbReference type="EMBL" id="TWD80945.1"/>
    </source>
</evidence>
<dbReference type="GO" id="GO:0016773">
    <property type="term" value="F:phosphotransferase activity, alcohol group as acceptor"/>
    <property type="evidence" value="ECO:0007669"/>
    <property type="project" value="InterPro"/>
</dbReference>
<accession>A0A561BPX3</accession>
<comment type="caution">
    <text evidence="1">The sequence shown here is derived from an EMBL/GenBank/DDBJ whole genome shotgun (WGS) entry which is preliminary data.</text>
</comment>
<proteinExistence type="predicted"/>
<dbReference type="Pfam" id="PF04655">
    <property type="entry name" value="APH_6_hur"/>
    <property type="match status" value="1"/>
</dbReference>
<dbReference type="EMBL" id="VIVK01000001">
    <property type="protein sequence ID" value="TWD80945.1"/>
    <property type="molecule type" value="Genomic_DNA"/>
</dbReference>
<dbReference type="AlphaFoldDB" id="A0A561BPX3"/>
<name>A0A561BPX3_9ACTN</name>
<keyword evidence="2" id="KW-1185">Reference proteome</keyword>
<dbReference type="Proteomes" id="UP000318380">
    <property type="component" value="Unassembled WGS sequence"/>
</dbReference>
<dbReference type="GO" id="GO:0019748">
    <property type="term" value="P:secondary metabolic process"/>
    <property type="evidence" value="ECO:0007669"/>
    <property type="project" value="InterPro"/>
</dbReference>
<organism evidence="1 2">
    <name type="scientific">Kribbella amoyensis</name>
    <dbReference type="NCBI Taxonomy" id="996641"/>
    <lineage>
        <taxon>Bacteria</taxon>
        <taxon>Bacillati</taxon>
        <taxon>Actinomycetota</taxon>
        <taxon>Actinomycetes</taxon>
        <taxon>Propionibacteriales</taxon>
        <taxon>Kribbellaceae</taxon>
        <taxon>Kribbella</taxon>
    </lineage>
</organism>
<gene>
    <name evidence="1" type="ORF">FB561_2043</name>
</gene>
<dbReference type="InterPro" id="IPR011009">
    <property type="entry name" value="Kinase-like_dom_sf"/>
</dbReference>